<evidence type="ECO:0000313" key="2">
    <source>
        <dbReference type="EMBL" id="RJX68614.1"/>
    </source>
</evidence>
<dbReference type="InterPro" id="IPR025391">
    <property type="entry name" value="DUF4123"/>
</dbReference>
<dbReference type="Pfam" id="PF13503">
    <property type="entry name" value="DUF4123"/>
    <property type="match status" value="1"/>
</dbReference>
<evidence type="ECO:0000259" key="1">
    <source>
        <dbReference type="Pfam" id="PF13503"/>
    </source>
</evidence>
<dbReference type="EMBL" id="QVMU01000019">
    <property type="protein sequence ID" value="RJX68614.1"/>
    <property type="molecule type" value="Genomic_DNA"/>
</dbReference>
<sequence length="197" mass="22750">HAQSGIVIATQTPDKMREHFASLFQAILLGESVFFPFYRPDYLGPMLPRLNSEELNLMLAGGSLLLRGVDGWKNYHSKDVNVRPLKSSPWWVIKEHHISDVPNIALLTSNVESWLWQHQPALMLTKIENNHPHFQTEFQRLFLDLDDAQPLIMRVVMAAIIFVYGEEPLNHSDIQEALDKTQNDELLFALRYTFTQL</sequence>
<name>A0A3A6Q9P3_9VIBR</name>
<dbReference type="AlphaFoldDB" id="A0A3A6Q9P3"/>
<feature type="domain" description="DUF4123" evidence="1">
    <location>
        <begin position="3"/>
        <end position="56"/>
    </location>
</feature>
<dbReference type="OrthoDB" id="5891132at2"/>
<organism evidence="2 3">
    <name type="scientific">Vibrio sinensis</name>
    <dbReference type="NCBI Taxonomy" id="2302434"/>
    <lineage>
        <taxon>Bacteria</taxon>
        <taxon>Pseudomonadati</taxon>
        <taxon>Pseudomonadota</taxon>
        <taxon>Gammaproteobacteria</taxon>
        <taxon>Vibrionales</taxon>
        <taxon>Vibrionaceae</taxon>
        <taxon>Vibrio</taxon>
    </lineage>
</organism>
<evidence type="ECO:0000313" key="3">
    <source>
        <dbReference type="Proteomes" id="UP000273252"/>
    </source>
</evidence>
<protein>
    <submittedName>
        <fullName evidence="2">DUF4123 domain-containing protein</fullName>
    </submittedName>
</protein>
<dbReference type="Proteomes" id="UP000273252">
    <property type="component" value="Unassembled WGS sequence"/>
</dbReference>
<feature type="non-terminal residue" evidence="2">
    <location>
        <position position="1"/>
    </location>
</feature>
<proteinExistence type="predicted"/>
<reference evidence="2 3" key="1">
    <citation type="submission" date="2018-08" db="EMBL/GenBank/DDBJ databases">
        <title>Vibrio isolated from the Eastern China Marginal Seas.</title>
        <authorList>
            <person name="Li Y."/>
        </authorList>
    </citation>
    <scope>NUCLEOTIDE SEQUENCE [LARGE SCALE GENOMIC DNA]</scope>
    <source>
        <strain evidence="2 3">BEI233</strain>
    </source>
</reference>
<accession>A0A3A6Q9P3</accession>
<gene>
    <name evidence="2" type="ORF">DZ860_16585</name>
</gene>
<comment type="caution">
    <text evidence="2">The sequence shown here is derived from an EMBL/GenBank/DDBJ whole genome shotgun (WGS) entry which is preliminary data.</text>
</comment>
<keyword evidence="3" id="KW-1185">Reference proteome</keyword>
<dbReference type="RefSeq" id="WP_120033554.1">
    <property type="nucleotide sequence ID" value="NZ_QVMU01000019.1"/>
</dbReference>